<protein>
    <recommendedName>
        <fullName evidence="10">LPS export ABC transporter periplasmic protein LptC</fullName>
    </recommendedName>
</protein>
<evidence type="ECO:0000256" key="2">
    <source>
        <dbReference type="ARBA" id="ARBA00022519"/>
    </source>
</evidence>
<evidence type="ECO:0000313" key="8">
    <source>
        <dbReference type="EMBL" id="CBE68247.1"/>
    </source>
</evidence>
<name>D5MER8_METO1</name>
<dbReference type="KEGG" id="mox:DAMO_1187"/>
<dbReference type="Proteomes" id="UP000006898">
    <property type="component" value="Chromosome"/>
</dbReference>
<feature type="signal peptide" evidence="7">
    <location>
        <begin position="1"/>
        <end position="31"/>
    </location>
</feature>
<dbReference type="InterPro" id="IPR026265">
    <property type="entry name" value="LptC"/>
</dbReference>
<keyword evidence="5" id="KW-0472">Membrane</keyword>
<dbReference type="Gene3D" id="2.60.450.10">
    <property type="entry name" value="Lipopolysaccharide (LPS) transport protein A like domain"/>
    <property type="match status" value="1"/>
</dbReference>
<dbReference type="HOGENOM" id="CLU_1335513_0_0_0"/>
<feature type="region of interest" description="Disordered" evidence="6">
    <location>
        <begin position="182"/>
        <end position="205"/>
    </location>
</feature>
<dbReference type="PANTHER" id="PTHR37481">
    <property type="entry name" value="LIPOPOLYSACCHARIDE EXPORT SYSTEM PROTEIN LPTC"/>
    <property type="match status" value="1"/>
</dbReference>
<organism evidence="8 9">
    <name type="scientific">Methylomirabilis oxygeniifera</name>
    <dbReference type="NCBI Taxonomy" id="671143"/>
    <lineage>
        <taxon>Bacteria</taxon>
        <taxon>Candidatus Methylomirabilota</taxon>
        <taxon>Candidatus Methylomirabilia</taxon>
        <taxon>Candidatus Methylomirabilales</taxon>
        <taxon>Candidatus Methylomirabilaceae</taxon>
        <taxon>Candidatus Methylomirabilis</taxon>
    </lineage>
</organism>
<dbReference type="InterPro" id="IPR010664">
    <property type="entry name" value="LipoPS_assembly_LptC-rel"/>
</dbReference>
<evidence type="ECO:0000256" key="7">
    <source>
        <dbReference type="SAM" id="SignalP"/>
    </source>
</evidence>
<dbReference type="GO" id="GO:0015221">
    <property type="term" value="F:lipopolysaccharide transmembrane transporter activity"/>
    <property type="evidence" value="ECO:0007669"/>
    <property type="project" value="InterPro"/>
</dbReference>
<dbReference type="EMBL" id="FP565575">
    <property type="protein sequence ID" value="CBE68247.1"/>
    <property type="molecule type" value="Genomic_DNA"/>
</dbReference>
<evidence type="ECO:0000313" key="9">
    <source>
        <dbReference type="Proteomes" id="UP000006898"/>
    </source>
</evidence>
<keyword evidence="2" id="KW-0997">Cell inner membrane</keyword>
<dbReference type="GO" id="GO:0005886">
    <property type="term" value="C:plasma membrane"/>
    <property type="evidence" value="ECO:0007669"/>
    <property type="project" value="InterPro"/>
</dbReference>
<feature type="compositionally biased region" description="Basic residues" evidence="6">
    <location>
        <begin position="189"/>
        <end position="199"/>
    </location>
</feature>
<accession>D5MER8</accession>
<keyword evidence="4" id="KW-1133">Transmembrane helix</keyword>
<evidence type="ECO:0000256" key="4">
    <source>
        <dbReference type="ARBA" id="ARBA00022989"/>
    </source>
</evidence>
<dbReference type="eggNOG" id="COG3117">
    <property type="taxonomic scope" value="Bacteria"/>
</dbReference>
<evidence type="ECO:0008006" key="10">
    <source>
        <dbReference type="Google" id="ProtNLM"/>
    </source>
</evidence>
<dbReference type="InterPro" id="IPR052363">
    <property type="entry name" value="LPS_export_LptC"/>
</dbReference>
<proteinExistence type="predicted"/>
<dbReference type="NCBIfam" id="TIGR04409">
    <property type="entry name" value="LptC_YrbK"/>
    <property type="match status" value="1"/>
</dbReference>
<sequence>MGTTRCIRIVWTAVVWIATALAFGVFGNALAASGEETPGSTADVKITKFHLVETKDGKTLWEVWGDRGEIFEKGEVAKVVKVANPVTVVLHSEHGKLTARSDSARVNMRTKDIRLEGNVTATSEQGNSLQTESLDWLAKDRLVSTRLPVTLVRGRLTSWGVGMEAETDLERATFLSRVRSHVAPESVGKKAKGGSRARTRNGGTQ</sequence>
<dbReference type="STRING" id="671143.DAMO_1187"/>
<keyword evidence="3" id="KW-0812">Transmembrane</keyword>
<feature type="chain" id="PRO_5003074536" description="LPS export ABC transporter periplasmic protein LptC" evidence="7">
    <location>
        <begin position="32"/>
        <end position="205"/>
    </location>
</feature>
<dbReference type="PANTHER" id="PTHR37481:SF1">
    <property type="entry name" value="LIPOPOLYSACCHARIDE EXPORT SYSTEM PROTEIN LPTC"/>
    <property type="match status" value="1"/>
</dbReference>
<dbReference type="AlphaFoldDB" id="D5MER8"/>
<keyword evidence="7" id="KW-0732">Signal</keyword>
<reference evidence="8 9" key="1">
    <citation type="journal article" date="2010" name="Nature">
        <title>Nitrite-driven anaerobic methane oxidation by oxygenic bacteria.</title>
        <authorList>
            <person name="Ettwig K.F."/>
            <person name="Butler M.K."/>
            <person name="Le Paslier D."/>
            <person name="Pelletier E."/>
            <person name="Mangenot S."/>
            <person name="Kuypers M.M.M."/>
            <person name="Schreiber F."/>
            <person name="Dutilh B.E."/>
            <person name="Zedelius J."/>
            <person name="de Beer D."/>
            <person name="Gloerich J."/>
            <person name="Wessels H.J.C.T."/>
            <person name="van Allen T."/>
            <person name="Luesken F."/>
            <person name="Wu M."/>
            <person name="van de Pas-Schoonen K.T."/>
            <person name="Op den Camp H.J.M."/>
            <person name="Janssen-Megens E.M."/>
            <person name="Francoijs K-J."/>
            <person name="Stunnenberg H."/>
            <person name="Weissenbach J."/>
            <person name="Jetten M.S.M."/>
            <person name="Strous M."/>
        </authorList>
    </citation>
    <scope>NUCLEOTIDE SEQUENCE [LARGE SCALE GENOMIC DNA]</scope>
</reference>
<evidence type="ECO:0000256" key="6">
    <source>
        <dbReference type="SAM" id="MobiDB-lite"/>
    </source>
</evidence>
<evidence type="ECO:0000256" key="1">
    <source>
        <dbReference type="ARBA" id="ARBA00022475"/>
    </source>
</evidence>
<evidence type="ECO:0000256" key="3">
    <source>
        <dbReference type="ARBA" id="ARBA00022692"/>
    </source>
</evidence>
<gene>
    <name evidence="8" type="ORF">DAMO_1187</name>
</gene>
<keyword evidence="1" id="KW-1003">Cell membrane</keyword>
<dbReference type="GO" id="GO:0030288">
    <property type="term" value="C:outer membrane-bounded periplasmic space"/>
    <property type="evidence" value="ECO:0007669"/>
    <property type="project" value="TreeGrafter"/>
</dbReference>
<evidence type="ECO:0000256" key="5">
    <source>
        <dbReference type="ARBA" id="ARBA00023136"/>
    </source>
</evidence>
<dbReference type="GO" id="GO:0017089">
    <property type="term" value="F:glycolipid transfer activity"/>
    <property type="evidence" value="ECO:0007669"/>
    <property type="project" value="TreeGrafter"/>
</dbReference>
<dbReference type="Pfam" id="PF06835">
    <property type="entry name" value="LptC"/>
    <property type="match status" value="1"/>
</dbReference>